<dbReference type="CDD" id="cd03346">
    <property type="entry name" value="eu_TrpOH"/>
    <property type="match status" value="1"/>
</dbReference>
<sequence length="968" mass="107834">MYSNRIELPRRGHSFDSVSSNLDENQLSNLLSPPVLNGIFKPNYITNEDNKENEANSSERSRAAIIFSLKNEVGGLVKALKLFQEKHVNLVHIESRKSRRRNSEFEIFIDCDSNREQLDEVFRLLKSHVNFVTVNPINNLQEDDMENIPWFPKKISDLDKCANRVLMYGSDLDADHPGFKDNVYRKRRKYFADLAMNYKHGDPIPKVKFTEEEIKTWGTVFRELNKLYPTHACREYLKNLPLLSKYCGYREDNIPQLEDVSLFLKERTGFTIRPVAGYLSPRDFLAGLAFRVFHCTQYVRHSSDPLYTPEPDTCHELLGHVPLLAEPSFAQFSQEIGLVSLGASDEAVQKLATCYFFTVEFGLCKQEGQLRVYGAGLLSSISELKHALSGNAKVKPFEPSVTCKQECMITTFQEVYFISESFEDAKEKMREFAKTIKRPFGVNYNPYTQSVQILKDPRSIAHVVNELRHELDIVTLQSRVRIATSSTQLQATAAKAEWETTTALAVAPPHLPGWLGRQTSSLRFEYIVKLLARKQLQREAGKGGPIGFHQRFRKWVPPSSATTMAVARQDATRALLAWGANSYGQLGLGHKNDLLLPKAVKSFIFNQNCIKSITGGGGHSAILTDTGEIFFCGQNKDGQLGLGHTEDVTHFTLCSSLCGCPIVQVACGWDFTIVLAGNGQVFSCGSNSFGQLGIPDISGRCAIPAMIKSLQGKVINVAAGLRHAVAVIENGSVFQWGIGMASQAKRMCQEKNIPSFLRAKEPCKVPGFENVKVRSVASGSHHVVSLTDDGDLYVWGNNKHKQLLSKDSVVLEPQKIEAYYFEGEKIRRIWSGWTHLVVQSETEKVFTWGRGDYGQLGRSEMPCERESQDRKRSIEHHLKESSFAPATVPKLSGASEIACGSEHNLAIVGNQCFSWGWNEHGMCGNGTEENVCLPQPVGALCSAELLSIGCGAGHSLAFCGLPSLDVTL</sequence>
<feature type="domain" description="ACT" evidence="17">
    <location>
        <begin position="64"/>
        <end position="139"/>
    </location>
</feature>
<feature type="binding site" evidence="13">
    <location>
        <position position="379"/>
    </location>
    <ligand>
        <name>L-tryptophan</name>
        <dbReference type="ChEBI" id="CHEBI:57912"/>
    </ligand>
</feature>
<dbReference type="SUPFAM" id="SSF55021">
    <property type="entry name" value="ACT-like"/>
    <property type="match status" value="1"/>
</dbReference>
<dbReference type="InterPro" id="IPR009091">
    <property type="entry name" value="RCC1/BLIP-II"/>
</dbReference>
<feature type="domain" description="Biopterin-dependent aromatic amino acid hydroxylase family profile" evidence="16">
    <location>
        <begin position="136"/>
        <end position="482"/>
    </location>
</feature>
<dbReference type="InterPro" id="IPR005963">
    <property type="entry name" value="Trp_5_mOase"/>
</dbReference>
<dbReference type="NCBIfam" id="TIGR01270">
    <property type="entry name" value="Trp_5_monoox"/>
    <property type="match status" value="1"/>
</dbReference>
<evidence type="ECO:0000256" key="15">
    <source>
        <dbReference type="PROSITE-ProRule" id="PRU00235"/>
    </source>
</evidence>
<comment type="pathway">
    <text evidence="2">Aromatic compound metabolism; serotonin biosynthesis; serotonin from L-tryptophan: step 1/2.</text>
</comment>
<keyword evidence="6" id="KW-0677">Repeat</keyword>
<feature type="repeat" description="RCC1" evidence="15">
    <location>
        <begin position="627"/>
        <end position="678"/>
    </location>
</feature>
<dbReference type="PROSITE" id="PS50012">
    <property type="entry name" value="RCC1_3"/>
    <property type="match status" value="7"/>
</dbReference>
<gene>
    <name evidence="18" type="ORF">NXF25_001233</name>
</gene>
<evidence type="ECO:0000256" key="10">
    <source>
        <dbReference type="ARBA" id="ARBA00023094"/>
    </source>
</evidence>
<dbReference type="PANTHER" id="PTHR11473:SF23">
    <property type="entry name" value="TRYPTOPHAN 5-HYDROXYLASE 1"/>
    <property type="match status" value="1"/>
</dbReference>
<dbReference type="SUPFAM" id="SSF50985">
    <property type="entry name" value="RCC1/BLIP-II"/>
    <property type="match status" value="1"/>
</dbReference>
<dbReference type="Pfam" id="PF25390">
    <property type="entry name" value="WD40_RLD"/>
    <property type="match status" value="1"/>
</dbReference>
<evidence type="ECO:0000256" key="1">
    <source>
        <dbReference type="ARBA" id="ARBA00001954"/>
    </source>
</evidence>
<keyword evidence="5 14" id="KW-0479">Metal-binding</keyword>
<dbReference type="InterPro" id="IPR000408">
    <property type="entry name" value="Reg_chr_condens"/>
</dbReference>
<reference evidence="18 19" key="1">
    <citation type="journal article" date="2024" name="Proc. Natl. Acad. Sci. U.S.A.">
        <title>The genetic regulatory architecture and epigenomic basis for age-related changes in rattlesnake venom.</title>
        <authorList>
            <person name="Hogan M.P."/>
            <person name="Holding M.L."/>
            <person name="Nystrom G.S."/>
            <person name="Colston T.J."/>
            <person name="Bartlett D.A."/>
            <person name="Mason A.J."/>
            <person name="Ellsworth S.A."/>
            <person name="Rautsaw R.M."/>
            <person name="Lawrence K.C."/>
            <person name="Strickland J.L."/>
            <person name="He B."/>
            <person name="Fraser P."/>
            <person name="Margres M.J."/>
            <person name="Gilbert D.M."/>
            <person name="Gibbs H.L."/>
            <person name="Parkinson C.L."/>
            <person name="Rokyta D.R."/>
        </authorList>
    </citation>
    <scope>NUCLEOTIDE SEQUENCE [LARGE SCALE GENOMIC DNA]</scope>
    <source>
        <strain evidence="18">DRR0105</strain>
    </source>
</reference>
<dbReference type="FunFam" id="1.10.800.10:FF:000001">
    <property type="entry name" value="tryptophan 5-hydroxylase 1"/>
    <property type="match status" value="1"/>
</dbReference>
<dbReference type="PROSITE" id="PS51410">
    <property type="entry name" value="BH4_AAA_HYDROXYL_2"/>
    <property type="match status" value="1"/>
</dbReference>
<dbReference type="SUPFAM" id="SSF56534">
    <property type="entry name" value="Aromatic aminoacid monoxygenases, catalytic and oligomerization domains"/>
    <property type="match status" value="1"/>
</dbReference>
<evidence type="ECO:0000256" key="9">
    <source>
        <dbReference type="ARBA" id="ARBA00023033"/>
    </source>
</evidence>
<evidence type="ECO:0000256" key="8">
    <source>
        <dbReference type="ARBA" id="ARBA00023004"/>
    </source>
</evidence>
<feature type="binding site" evidence="13">
    <location>
        <position position="409"/>
    </location>
    <ligand>
        <name>L-tryptophan</name>
        <dbReference type="ChEBI" id="CHEBI:57912"/>
    </ligand>
</feature>
<keyword evidence="7" id="KW-0560">Oxidoreductase</keyword>
<dbReference type="Gene3D" id="2.130.10.30">
    <property type="entry name" value="Regulator of chromosome condensation 1/beta-lactamase-inhibitor protein II"/>
    <property type="match status" value="2"/>
</dbReference>
<dbReference type="PROSITE" id="PS00367">
    <property type="entry name" value="BH4_AAA_HYDROXYL_1"/>
    <property type="match status" value="1"/>
</dbReference>
<dbReference type="Proteomes" id="UP001474421">
    <property type="component" value="Unassembled WGS sequence"/>
</dbReference>
<dbReference type="InterPro" id="IPR036951">
    <property type="entry name" value="ArAA_hydroxylase_sf"/>
</dbReference>
<feature type="repeat" description="RCC1" evidence="15">
    <location>
        <begin position="573"/>
        <end position="626"/>
    </location>
</feature>
<evidence type="ECO:0000256" key="3">
    <source>
        <dbReference type="ARBA" id="ARBA00009712"/>
    </source>
</evidence>
<dbReference type="InterPro" id="IPR018301">
    <property type="entry name" value="ArAA_hydroxylase_Fe/CU_BS"/>
</dbReference>
<dbReference type="Gene3D" id="1.10.800.10">
    <property type="entry name" value="Aromatic amino acid hydroxylase"/>
    <property type="match status" value="1"/>
</dbReference>
<evidence type="ECO:0000256" key="5">
    <source>
        <dbReference type="ARBA" id="ARBA00022723"/>
    </source>
</evidence>
<feature type="binding site" evidence="13">
    <location>
        <position position="300"/>
    </location>
    <ligand>
        <name>L-tryptophan</name>
        <dbReference type="ChEBI" id="CHEBI:57912"/>
    </ligand>
</feature>
<feature type="binding site" evidence="14">
    <location>
        <position position="360"/>
    </location>
    <ligand>
        <name>Fe cation</name>
        <dbReference type="ChEBI" id="CHEBI:24875"/>
    </ligand>
</feature>
<evidence type="ECO:0000313" key="19">
    <source>
        <dbReference type="Proteomes" id="UP001474421"/>
    </source>
</evidence>
<evidence type="ECO:0000259" key="17">
    <source>
        <dbReference type="PROSITE" id="PS51671"/>
    </source>
</evidence>
<dbReference type="EC" id="1.14.16.4" evidence="4"/>
<feature type="repeat" description="RCC1" evidence="15">
    <location>
        <begin position="790"/>
        <end position="842"/>
    </location>
</feature>
<evidence type="ECO:0000256" key="14">
    <source>
        <dbReference type="PIRSR" id="PIRSR601273-2"/>
    </source>
</evidence>
<dbReference type="InterPro" id="IPR019774">
    <property type="entry name" value="Aromatic-AA_hydroxylase_C"/>
</dbReference>
<dbReference type="InterPro" id="IPR045865">
    <property type="entry name" value="ACT-like_dom_sf"/>
</dbReference>
<dbReference type="GO" id="GO:0042427">
    <property type="term" value="P:serotonin biosynthetic process"/>
    <property type="evidence" value="ECO:0007669"/>
    <property type="project" value="UniProtKB-KW"/>
</dbReference>
<dbReference type="GO" id="GO:0004510">
    <property type="term" value="F:tryptophan 5-monooxygenase activity"/>
    <property type="evidence" value="ECO:0007669"/>
    <property type="project" value="UniProtKB-EC"/>
</dbReference>
<dbReference type="PROSITE" id="PS51671">
    <property type="entry name" value="ACT"/>
    <property type="match status" value="1"/>
</dbReference>
<evidence type="ECO:0000256" key="13">
    <source>
        <dbReference type="PIRSR" id="PIRSR601273-1"/>
    </source>
</evidence>
<protein>
    <recommendedName>
        <fullName evidence="4">tryptophan 5-monooxygenase</fullName>
        <ecNumber evidence="4">1.14.16.4</ecNumber>
    </recommendedName>
</protein>
<dbReference type="GO" id="GO:0005506">
    <property type="term" value="F:iron ion binding"/>
    <property type="evidence" value="ECO:0007669"/>
    <property type="project" value="InterPro"/>
</dbReference>
<keyword evidence="9" id="KW-0503">Monooxygenase</keyword>
<dbReference type="GO" id="GO:0009072">
    <property type="term" value="P:aromatic amino acid metabolic process"/>
    <property type="evidence" value="ECO:0007669"/>
    <property type="project" value="InterPro"/>
</dbReference>
<feature type="binding site" evidence="13">
    <location>
        <position position="308"/>
    </location>
    <ligand>
        <name>L-tryptophan</name>
        <dbReference type="ChEBI" id="CHEBI:57912"/>
    </ligand>
</feature>
<proteinExistence type="inferred from homology"/>
<keyword evidence="19" id="KW-1185">Reference proteome</keyword>
<feature type="binding site" evidence="14">
    <location>
        <position position="320"/>
    </location>
    <ligand>
        <name>Fe cation</name>
        <dbReference type="ChEBI" id="CHEBI:24875"/>
    </ligand>
</feature>
<dbReference type="CDD" id="cd04929">
    <property type="entry name" value="ACT_TPH"/>
    <property type="match status" value="1"/>
</dbReference>
<dbReference type="InterPro" id="IPR058923">
    <property type="entry name" value="RCC1-like_dom"/>
</dbReference>
<dbReference type="InterPro" id="IPR041904">
    <property type="entry name" value="TrpOH_cat"/>
</dbReference>
<keyword evidence="10" id="KW-0724">Serotonin biosynthesis</keyword>
<evidence type="ECO:0000256" key="11">
    <source>
        <dbReference type="ARBA" id="ARBA00037406"/>
    </source>
</evidence>
<accession>A0AAW1C8N6</accession>
<feature type="binding site" evidence="14">
    <location>
        <position position="315"/>
    </location>
    <ligand>
        <name>Fe cation</name>
        <dbReference type="ChEBI" id="CHEBI:24875"/>
    </ligand>
</feature>
<feature type="repeat" description="RCC1" evidence="15">
    <location>
        <begin position="843"/>
        <end position="910"/>
    </location>
</feature>
<comment type="cofactor">
    <cofactor evidence="1 14">
        <name>Fe(2+)</name>
        <dbReference type="ChEBI" id="CHEBI:29033"/>
    </cofactor>
</comment>
<evidence type="ECO:0000256" key="4">
    <source>
        <dbReference type="ARBA" id="ARBA00012002"/>
    </source>
</evidence>
<evidence type="ECO:0000313" key="18">
    <source>
        <dbReference type="EMBL" id="KAK9410058.1"/>
    </source>
</evidence>
<comment type="catalytic activity">
    <reaction evidence="12">
        <text>(6R)-L-erythro-5,6,7,8-tetrahydrobiopterin + L-tryptophan + O2 = 5-hydroxy-L-tryptophan + (4aS,6R)-4a-hydroxy-L-erythro-5,6,7,8-tetrahydrobiopterin</text>
        <dbReference type="Rhea" id="RHEA:16709"/>
        <dbReference type="ChEBI" id="CHEBI:15379"/>
        <dbReference type="ChEBI" id="CHEBI:15642"/>
        <dbReference type="ChEBI" id="CHEBI:57912"/>
        <dbReference type="ChEBI" id="CHEBI:58266"/>
        <dbReference type="ChEBI" id="CHEBI:59560"/>
        <dbReference type="EC" id="1.14.16.4"/>
    </reaction>
</comment>
<keyword evidence="8 14" id="KW-0408">Iron</keyword>
<dbReference type="InterPro" id="IPR001273">
    <property type="entry name" value="ArAA_hydroxylase"/>
</dbReference>
<dbReference type="InterPro" id="IPR002912">
    <property type="entry name" value="ACT_dom"/>
</dbReference>
<dbReference type="GO" id="GO:0043005">
    <property type="term" value="C:neuron projection"/>
    <property type="evidence" value="ECO:0007669"/>
    <property type="project" value="TreeGrafter"/>
</dbReference>
<evidence type="ECO:0000259" key="16">
    <source>
        <dbReference type="PROSITE" id="PS51410"/>
    </source>
</evidence>
<dbReference type="AlphaFoldDB" id="A0AAW1C8N6"/>
<evidence type="ECO:0000256" key="7">
    <source>
        <dbReference type="ARBA" id="ARBA00023002"/>
    </source>
</evidence>
<dbReference type="Pfam" id="PF00351">
    <property type="entry name" value="Biopterin_H"/>
    <property type="match status" value="1"/>
</dbReference>
<name>A0AAW1C8N6_CROAD</name>
<dbReference type="InterPro" id="IPR036329">
    <property type="entry name" value="Aro-AA_hydroxylase_C_sf"/>
</dbReference>
<dbReference type="Pfam" id="PF01842">
    <property type="entry name" value="ACT"/>
    <property type="match status" value="1"/>
</dbReference>
<organism evidence="18 19">
    <name type="scientific">Crotalus adamanteus</name>
    <name type="common">Eastern diamondback rattlesnake</name>
    <dbReference type="NCBI Taxonomy" id="8729"/>
    <lineage>
        <taxon>Eukaryota</taxon>
        <taxon>Metazoa</taxon>
        <taxon>Chordata</taxon>
        <taxon>Craniata</taxon>
        <taxon>Vertebrata</taxon>
        <taxon>Euteleostomi</taxon>
        <taxon>Lepidosauria</taxon>
        <taxon>Squamata</taxon>
        <taxon>Bifurcata</taxon>
        <taxon>Unidentata</taxon>
        <taxon>Episquamata</taxon>
        <taxon>Toxicofera</taxon>
        <taxon>Serpentes</taxon>
        <taxon>Colubroidea</taxon>
        <taxon>Viperidae</taxon>
        <taxon>Crotalinae</taxon>
        <taxon>Crotalus</taxon>
    </lineage>
</organism>
<feature type="binding site" evidence="13">
    <location>
        <position position="278"/>
    </location>
    <ligand>
        <name>L-tryptophan</name>
        <dbReference type="ChEBI" id="CHEBI:57912"/>
    </ligand>
</feature>
<evidence type="ECO:0000256" key="6">
    <source>
        <dbReference type="ARBA" id="ARBA00022737"/>
    </source>
</evidence>
<dbReference type="PROSITE" id="PS00626">
    <property type="entry name" value="RCC1_2"/>
    <property type="match status" value="1"/>
</dbReference>
<comment type="function">
    <text evidence="11">Oxidizes L-tryptophan to 5-hydroxy-l-tryptophan in the rate-determining step of serotonin biosynthesis.</text>
</comment>
<evidence type="ECO:0000256" key="12">
    <source>
        <dbReference type="ARBA" id="ARBA00048860"/>
    </source>
</evidence>
<evidence type="ECO:0000256" key="2">
    <source>
        <dbReference type="ARBA" id="ARBA00004783"/>
    </source>
</evidence>
<dbReference type="PANTHER" id="PTHR11473">
    <property type="entry name" value="AROMATIC AMINO ACID HYDROXYLASE"/>
    <property type="match status" value="1"/>
</dbReference>
<dbReference type="PRINTS" id="PR00372">
    <property type="entry name" value="FYWHYDRXLASE"/>
</dbReference>
<feature type="repeat" description="RCC1" evidence="15">
    <location>
        <begin position="910"/>
        <end position="961"/>
    </location>
</feature>
<dbReference type="EMBL" id="JAOTOJ010000001">
    <property type="protein sequence ID" value="KAK9410058.1"/>
    <property type="molecule type" value="Genomic_DNA"/>
</dbReference>
<comment type="caution">
    <text evidence="18">The sequence shown here is derived from an EMBL/GenBank/DDBJ whole genome shotgun (WGS) entry which is preliminary data.</text>
</comment>
<comment type="similarity">
    <text evidence="3">Belongs to the biopterin-dependent aromatic amino acid hydroxylase family.</text>
</comment>
<feature type="repeat" description="RCC1" evidence="15">
    <location>
        <begin position="679"/>
        <end position="730"/>
    </location>
</feature>
<feature type="repeat" description="RCC1" evidence="15">
    <location>
        <begin position="731"/>
        <end position="789"/>
    </location>
</feature>